<proteinExistence type="predicted"/>
<feature type="compositionally biased region" description="Basic residues" evidence="1">
    <location>
        <begin position="1"/>
        <end position="13"/>
    </location>
</feature>
<dbReference type="GeneID" id="40746812"/>
<evidence type="ECO:0000256" key="1">
    <source>
        <dbReference type="SAM" id="MobiDB-lite"/>
    </source>
</evidence>
<accession>A0A074XVU2</accession>
<reference evidence="2 3" key="1">
    <citation type="journal article" date="2014" name="BMC Genomics">
        <title>Genome sequencing of four Aureobasidium pullulans varieties: biotechnological potential, stress tolerance, and description of new species.</title>
        <authorList>
            <person name="Gostin Ar C."/>
            <person name="Ohm R.A."/>
            <person name="Kogej T."/>
            <person name="Sonjak S."/>
            <person name="Turk M."/>
            <person name="Zajc J."/>
            <person name="Zalar P."/>
            <person name="Grube M."/>
            <person name="Sun H."/>
            <person name="Han J."/>
            <person name="Sharma A."/>
            <person name="Chiniquy J."/>
            <person name="Ngan C.Y."/>
            <person name="Lipzen A."/>
            <person name="Barry K."/>
            <person name="Grigoriev I.V."/>
            <person name="Gunde-Cimerman N."/>
        </authorList>
    </citation>
    <scope>NUCLEOTIDE SEQUENCE [LARGE SCALE GENOMIC DNA]</scope>
    <source>
        <strain evidence="2 3">EXF-150</strain>
    </source>
</reference>
<protein>
    <submittedName>
        <fullName evidence="2">Uncharacterized protein</fullName>
    </submittedName>
</protein>
<name>A0A074XVU2_AURPU</name>
<keyword evidence="3" id="KW-1185">Reference proteome</keyword>
<dbReference type="RefSeq" id="XP_029765890.1">
    <property type="nucleotide sequence ID" value="XM_029904506.1"/>
</dbReference>
<dbReference type="AlphaFoldDB" id="A0A074XVU2"/>
<gene>
    <name evidence="2" type="ORF">M438DRAFT_341432</name>
</gene>
<evidence type="ECO:0000313" key="3">
    <source>
        <dbReference type="Proteomes" id="UP000030706"/>
    </source>
</evidence>
<dbReference type="HOGENOM" id="CLU_2276932_0_0_1"/>
<feature type="region of interest" description="Disordered" evidence="1">
    <location>
        <begin position="1"/>
        <end position="27"/>
    </location>
</feature>
<evidence type="ECO:0000313" key="2">
    <source>
        <dbReference type="EMBL" id="KEQ89703.1"/>
    </source>
</evidence>
<dbReference type="Proteomes" id="UP000030706">
    <property type="component" value="Unassembled WGS sequence"/>
</dbReference>
<sequence>MQQLRRGRRYRQLRRYEKPKGRAATHCTNRELPLIRGSYESPLTLVAATSLTPPVTLRNDLRRTAAGQSALATCHQEFLFPSSLFGSVDDSWIQGLSSDAVY</sequence>
<dbReference type="EMBL" id="KL584974">
    <property type="protein sequence ID" value="KEQ89703.1"/>
    <property type="molecule type" value="Genomic_DNA"/>
</dbReference>
<organism evidence="2 3">
    <name type="scientific">Aureobasidium pullulans EXF-150</name>
    <dbReference type="NCBI Taxonomy" id="1043002"/>
    <lineage>
        <taxon>Eukaryota</taxon>
        <taxon>Fungi</taxon>
        <taxon>Dikarya</taxon>
        <taxon>Ascomycota</taxon>
        <taxon>Pezizomycotina</taxon>
        <taxon>Dothideomycetes</taxon>
        <taxon>Dothideomycetidae</taxon>
        <taxon>Dothideales</taxon>
        <taxon>Saccotheciaceae</taxon>
        <taxon>Aureobasidium</taxon>
    </lineage>
</organism>